<gene>
    <name evidence="1" type="ORF">FGO68_gene1827</name>
</gene>
<evidence type="ECO:0000313" key="2">
    <source>
        <dbReference type="Proteomes" id="UP000785679"/>
    </source>
</evidence>
<reference evidence="1" key="1">
    <citation type="submission" date="2019-06" db="EMBL/GenBank/DDBJ databases">
        <authorList>
            <person name="Zheng W."/>
        </authorList>
    </citation>
    <scope>NUCLEOTIDE SEQUENCE</scope>
    <source>
        <strain evidence="1">QDHG01</strain>
    </source>
</reference>
<accession>A0A8J8T6B2</accession>
<evidence type="ECO:0000313" key="1">
    <source>
        <dbReference type="EMBL" id="TNV83121.1"/>
    </source>
</evidence>
<proteinExistence type="predicted"/>
<dbReference type="EMBL" id="RRYP01004148">
    <property type="protein sequence ID" value="TNV83121.1"/>
    <property type="molecule type" value="Genomic_DNA"/>
</dbReference>
<keyword evidence="2" id="KW-1185">Reference proteome</keyword>
<sequence length="820" mass="96416">MEENVSDDSDVSYSDDEPLSLQLPQSHILRKPKFNRCLAPYKLGRILSKHIILEVFSFVNIRKSIIRILSKSSCSMRKLLINNYSLVRLRTFEKKKKGKHSEISPSVLFLSEAALRSMVDLRCYSYWDERPILAYMKHYPNPKLKIDKFEFSPNDCHELSYYDKEGVSDFFKWLAKTNIRLLVQNQKYTRYKLAQLIEIKNYCHSIRKIIFTLAFNEKDLRLFFQDTIEKDLVRKLYGFIKEEGHLYTDEEYIEVFQACNNHCLVLDEVSVDLTPNTFASFLSRVRPLEKLTVHLIGLIDLEEMKHACRIISILKQPPFSLFKRKLKVIISKTQLEVLEEFAKLDIENKQLVEEGSTNGSRHLSTRFNLNSVSDAKYVEYAKICKGTPLHWIHPIFGFDFVKIEAFPNLLRYLRLIHKPIVEVNLEYIDKVDAKQYDYCFYVPLQIWSTLNKLATHLKLSGSLGYVVPFIRRALKMMPNLRSLEVNVIKNKCISTQSDQICKEEEDAIILQFQYFEYLLEQRKGLIYLKVDVHEDTNHVNQNSYYDYDLLEQFVDICLLHSKQSLTNLHLKNIKSTHILIEKLINSTVLQHLYLSNSTVYFQLNNIERQAIISQLSNSIASFTNLKTFNSGITILRAPLDRLLSRMLISLSNLVKISFEKVEYILNLTDHYLFLDELAKNNTLREISSFHTRQRFHYKHIKAIIERKPAGCKLAITFQYLTLKEYVLLQRVTNYKYIVQVEIGTFSGEEGKEIDEEPYPDLSKCSNEEEKLERLKHFWEVDETFREQYNFSKPSDAEYEEAMIEHVKGITQAKIEQITQH</sequence>
<protein>
    <submittedName>
        <fullName evidence="1">Uncharacterized protein</fullName>
    </submittedName>
</protein>
<dbReference type="Proteomes" id="UP000785679">
    <property type="component" value="Unassembled WGS sequence"/>
</dbReference>
<name>A0A8J8T6B2_HALGN</name>
<comment type="caution">
    <text evidence="1">The sequence shown here is derived from an EMBL/GenBank/DDBJ whole genome shotgun (WGS) entry which is preliminary data.</text>
</comment>
<dbReference type="AlphaFoldDB" id="A0A8J8T6B2"/>
<organism evidence="1 2">
    <name type="scientific">Halteria grandinella</name>
    <dbReference type="NCBI Taxonomy" id="5974"/>
    <lineage>
        <taxon>Eukaryota</taxon>
        <taxon>Sar</taxon>
        <taxon>Alveolata</taxon>
        <taxon>Ciliophora</taxon>
        <taxon>Intramacronucleata</taxon>
        <taxon>Spirotrichea</taxon>
        <taxon>Stichotrichia</taxon>
        <taxon>Sporadotrichida</taxon>
        <taxon>Halteriidae</taxon>
        <taxon>Halteria</taxon>
    </lineage>
</organism>